<protein>
    <recommendedName>
        <fullName evidence="4">S-adenosyl-L-methionine-dependent methyltransferase</fullName>
        <ecNumber evidence="4">2.1.1.-</ecNumber>
    </recommendedName>
</protein>
<dbReference type="GO" id="GO:0008168">
    <property type="term" value="F:methyltransferase activity"/>
    <property type="evidence" value="ECO:0007669"/>
    <property type="project" value="UniProtKB-UniRule"/>
</dbReference>
<dbReference type="InterPro" id="IPR029063">
    <property type="entry name" value="SAM-dependent_MTases_sf"/>
</dbReference>
<dbReference type="NCBIfam" id="TIGR00027">
    <property type="entry name" value="mthyl_TIGR00027"/>
    <property type="match status" value="1"/>
</dbReference>
<proteinExistence type="inferred from homology"/>
<evidence type="ECO:0000256" key="5">
    <source>
        <dbReference type="SAM" id="MobiDB-lite"/>
    </source>
</evidence>
<organism evidence="6 7">
    <name type="scientific">Prochlorothrix hollandica PCC 9006 = CALU 1027</name>
    <dbReference type="NCBI Taxonomy" id="317619"/>
    <lineage>
        <taxon>Bacteria</taxon>
        <taxon>Bacillati</taxon>
        <taxon>Cyanobacteriota</taxon>
        <taxon>Cyanophyceae</taxon>
        <taxon>Prochlorotrichales</taxon>
        <taxon>Prochlorotrichaceae</taxon>
        <taxon>Prochlorothrix</taxon>
    </lineage>
</organism>
<dbReference type="EMBL" id="AJTX02000002">
    <property type="protein sequence ID" value="KKJ01368.1"/>
    <property type="molecule type" value="Genomic_DNA"/>
</dbReference>
<dbReference type="EC" id="2.1.1.-" evidence="4"/>
<keyword evidence="7" id="KW-1185">Reference proteome</keyword>
<keyword evidence="4" id="KW-0949">S-adenosyl-L-methionine</keyword>
<dbReference type="Pfam" id="PF04072">
    <property type="entry name" value="LCM"/>
    <property type="match status" value="1"/>
</dbReference>
<sequence>MAIEGDQQFSNYAPGGRVVENSEDRGPAIDQAVGYTATIVAAKRVLEQYNPQPLVWDPYGERLVGAECQHLLERWEAVAQRQQVSLGDVIAKRTRYVAVRTRFFDDLITTFCHLHGDSQVVLLGSGLDTRGFRLGALASARVYEVEQVEVLDQKRQGLQGLQPIAAQYHALAGDLTEVDRWRSALLQAGFQPHRATFWLLEGVVMYLRETAAIALIQGLATLSGPGSQLALDGVRRGSIAAAQDLRQQGRGRVVRHWQFGCDRPQSWLQDQGWLAQVWRPSGLGFAADRYPPHLPESPALGDQGHDRGVWLAQAQGHTL</sequence>
<gene>
    <name evidence="6" type="ORF">PROH_03185</name>
</gene>
<dbReference type="InterPro" id="IPR011610">
    <property type="entry name" value="SAM_mthyl_Trfase_ML2640-like"/>
</dbReference>
<dbReference type="Gene3D" id="3.40.50.150">
    <property type="entry name" value="Vaccinia Virus protein VP39"/>
    <property type="match status" value="1"/>
</dbReference>
<dbReference type="SUPFAM" id="SSF53335">
    <property type="entry name" value="S-adenosyl-L-methionine-dependent methyltransferases"/>
    <property type="match status" value="1"/>
</dbReference>
<dbReference type="OrthoDB" id="9800233at2"/>
<evidence type="ECO:0000313" key="6">
    <source>
        <dbReference type="EMBL" id="KKJ01368.1"/>
    </source>
</evidence>
<accession>A0A0M2Q278</accession>
<evidence type="ECO:0000313" key="7">
    <source>
        <dbReference type="Proteomes" id="UP000034681"/>
    </source>
</evidence>
<name>A0A0M2Q278_PROHO</name>
<evidence type="ECO:0000256" key="1">
    <source>
        <dbReference type="ARBA" id="ARBA00008138"/>
    </source>
</evidence>
<dbReference type="PANTHER" id="PTHR43619">
    <property type="entry name" value="S-ADENOSYL-L-METHIONINE-DEPENDENT METHYLTRANSFERASE YKTD-RELATED"/>
    <property type="match status" value="1"/>
</dbReference>
<dbReference type="STRING" id="317619.GCA_000332315_03892"/>
<evidence type="ECO:0000256" key="3">
    <source>
        <dbReference type="ARBA" id="ARBA00022679"/>
    </source>
</evidence>
<dbReference type="Proteomes" id="UP000034681">
    <property type="component" value="Unassembled WGS sequence"/>
</dbReference>
<dbReference type="GO" id="GO:0032259">
    <property type="term" value="P:methylation"/>
    <property type="evidence" value="ECO:0007669"/>
    <property type="project" value="UniProtKB-KW"/>
</dbReference>
<dbReference type="InterPro" id="IPR007213">
    <property type="entry name" value="Ppm1/Ppm2/Tcmp"/>
</dbReference>
<evidence type="ECO:0000256" key="4">
    <source>
        <dbReference type="RuleBase" id="RU362030"/>
    </source>
</evidence>
<evidence type="ECO:0000256" key="2">
    <source>
        <dbReference type="ARBA" id="ARBA00022603"/>
    </source>
</evidence>
<keyword evidence="3" id="KW-0808">Transferase</keyword>
<dbReference type="AlphaFoldDB" id="A0A0M2Q278"/>
<comment type="similarity">
    <text evidence="1 4">Belongs to the UPF0677 family.</text>
</comment>
<keyword evidence="2 4" id="KW-0489">Methyltransferase</keyword>
<comment type="function">
    <text evidence="4">Exhibits S-adenosyl-L-methionine-dependent methyltransferase activity.</text>
</comment>
<dbReference type="PANTHER" id="PTHR43619:SF2">
    <property type="entry name" value="S-ADENOSYL-L-METHIONINE-DEPENDENT METHYLTRANSFERASES SUPERFAMILY PROTEIN"/>
    <property type="match status" value="1"/>
</dbReference>
<comment type="caution">
    <text evidence="6">The sequence shown here is derived from an EMBL/GenBank/DDBJ whole genome shotgun (WGS) entry which is preliminary data.</text>
</comment>
<reference evidence="6" key="1">
    <citation type="submission" date="2012-04" db="EMBL/GenBank/DDBJ databases">
        <authorList>
            <person name="Borisov I.G."/>
            <person name="Ivanikova N.V."/>
            <person name="Pinevich A.V."/>
        </authorList>
    </citation>
    <scope>NUCLEOTIDE SEQUENCE</scope>
    <source>
        <strain evidence="6">CALU 1027</strain>
    </source>
</reference>
<feature type="region of interest" description="Disordered" evidence="5">
    <location>
        <begin position="1"/>
        <end position="23"/>
    </location>
</feature>
<dbReference type="eggNOG" id="COG3315">
    <property type="taxonomic scope" value="Bacteria"/>
</dbReference>